<dbReference type="GO" id="GO:0005737">
    <property type="term" value="C:cytoplasm"/>
    <property type="evidence" value="ECO:0007669"/>
    <property type="project" value="UniProtKB-SubCell"/>
</dbReference>
<evidence type="ECO:0000256" key="10">
    <source>
        <dbReference type="RuleBase" id="RU368004"/>
    </source>
</evidence>
<evidence type="ECO:0000256" key="5">
    <source>
        <dbReference type="ARBA" id="ARBA00022603"/>
    </source>
</evidence>
<sequence length="626" mass="70976">MEKLAAIPFEIAELSFDPVRVLEWMQNETASRVLKVDASSNETQLACRTCDLGNNASSETAACLCTRASAQDGTSSAAPARGSCAVSAFWHTVGTWTSVESWNRQLWKLDVEHRSVWRISYEAGHAKNRLERMPDSQCDVRACSSSEIDYGRPELGTARLYLRRLYRKNPSPSGGGPQGNDRSYDVLEWAVHRHYLCELTPADGDSKVPCRYDVDEAIFGLLVPQGATQPPHNPRALTFWPFGHPKARFYAVRRIECAVSGIVRLTHSTSMFQDTDSIANDNELLDDTHSHDAGRSFEASRPYAEISAANFLHTVHKWTTAFDSVTSESTYVKRVHHDVLLSQNNFRDVYSRLKDKYGFWANEWPERTDPVKYVFEEMAIAAYLIALWESLDSSHSRAKPSFCDLGCGNGFLTYLLLSEGYAGVGIDLQKRGIWDIYPPSVGNALLCEELRLDFSNMDHLENKLCEYEWILGNHSDELTPWIPYIASRTRAKVFLLPCCFWDFANKMVFSRLPDHGEGRYRRYLWYIHSIMQACGWKAEQIQIENLRIPSSKYIAFIVLEPSCRPGGEETRHFDLEVQELLQSFIGGQLARVPVRESFLKTLAPDLVVKKSLKTLIRDAGPLVSKE</sequence>
<reference evidence="12" key="1">
    <citation type="journal article" date="2019" name="Nat. Commun.">
        <title>Expansion of phycobilisome linker gene families in mesophilic red algae.</title>
        <authorList>
            <person name="Lee J."/>
            <person name="Kim D."/>
            <person name="Bhattacharya D."/>
            <person name="Yoon H.S."/>
        </authorList>
    </citation>
    <scope>NUCLEOTIDE SEQUENCE [LARGE SCALE GENOMIC DNA]</scope>
    <source>
        <strain evidence="12">CCMP 1328</strain>
    </source>
</reference>
<organism evidence="11 12">
    <name type="scientific">Porphyridium purpureum</name>
    <name type="common">Red alga</name>
    <name type="synonym">Porphyridium cruentum</name>
    <dbReference type="NCBI Taxonomy" id="35688"/>
    <lineage>
        <taxon>Eukaryota</taxon>
        <taxon>Rhodophyta</taxon>
        <taxon>Bangiophyceae</taxon>
        <taxon>Porphyridiales</taxon>
        <taxon>Porphyridiaceae</taxon>
        <taxon>Porphyridium</taxon>
    </lineage>
</organism>
<dbReference type="InterPro" id="IPR011671">
    <property type="entry name" value="tRNA_uracil_MeTrfase"/>
</dbReference>
<accession>A0A5J4YL95</accession>
<gene>
    <name evidence="11" type="ORF">FVE85_2479</name>
</gene>
<protein>
    <recommendedName>
        <fullName evidence="10">tRNA (uracil-O(2)-)-methyltransferase</fullName>
        <ecNumber evidence="10">2.1.1.211</ecNumber>
    </recommendedName>
</protein>
<keyword evidence="4 10" id="KW-0963">Cytoplasm</keyword>
<evidence type="ECO:0000256" key="2">
    <source>
        <dbReference type="ARBA" id="ARBA00004496"/>
    </source>
</evidence>
<name>A0A5J4YL95_PORPP</name>
<comment type="function">
    <text evidence="10">Adenosyl-L-methionine (AdoMet)-dependent tRNA (uracil-O(2)-)-methyltransferase.</text>
</comment>
<keyword evidence="7 10" id="KW-0949">S-adenosyl-L-methionine</keyword>
<comment type="function">
    <text evidence="1">Probable adenosyl-L-methionine (AdoMet)-dependent tRNA (uracil-O(2)-)-methyltransferase.</text>
</comment>
<dbReference type="InterPro" id="IPR029063">
    <property type="entry name" value="SAM-dependent_MTases_sf"/>
</dbReference>
<dbReference type="AlphaFoldDB" id="A0A5J4YL95"/>
<dbReference type="GO" id="GO:0030488">
    <property type="term" value="P:tRNA methylation"/>
    <property type="evidence" value="ECO:0007669"/>
    <property type="project" value="UniProtKB-UniRule"/>
</dbReference>
<comment type="caution">
    <text evidence="11">The sequence shown here is derived from an EMBL/GenBank/DDBJ whole genome shotgun (WGS) entry which is preliminary data.</text>
</comment>
<evidence type="ECO:0000256" key="8">
    <source>
        <dbReference type="ARBA" id="ARBA00022694"/>
    </source>
</evidence>
<dbReference type="PANTHER" id="PTHR21210">
    <property type="entry name" value="TRNA (URACIL-O(2)-)-METHYLTRANSFERASE-RELATED"/>
    <property type="match status" value="1"/>
</dbReference>
<keyword evidence="6 10" id="KW-0808">Transferase</keyword>
<dbReference type="EMBL" id="VRMN01000013">
    <property type="protein sequence ID" value="KAA8491464.1"/>
    <property type="molecule type" value="Genomic_DNA"/>
</dbReference>
<dbReference type="EC" id="2.1.1.211" evidence="10"/>
<evidence type="ECO:0000256" key="7">
    <source>
        <dbReference type="ARBA" id="ARBA00022691"/>
    </source>
</evidence>
<keyword evidence="5 10" id="KW-0489">Methyltransferase</keyword>
<comment type="catalytic activity">
    <reaction evidence="9 10">
        <text>uridine(44) in tRNA(Ser) + S-adenosyl-L-methionine = 2'-O-methyluridine(44) in tRNA(Ser) + S-adenosyl-L-homocysteine + H(+)</text>
        <dbReference type="Rhea" id="RHEA:43100"/>
        <dbReference type="Rhea" id="RHEA-COMP:10339"/>
        <dbReference type="Rhea" id="RHEA-COMP:10340"/>
        <dbReference type="ChEBI" id="CHEBI:15378"/>
        <dbReference type="ChEBI" id="CHEBI:57856"/>
        <dbReference type="ChEBI" id="CHEBI:59789"/>
        <dbReference type="ChEBI" id="CHEBI:65315"/>
        <dbReference type="ChEBI" id="CHEBI:74478"/>
        <dbReference type="EC" id="2.1.1.211"/>
    </reaction>
</comment>
<evidence type="ECO:0000256" key="6">
    <source>
        <dbReference type="ARBA" id="ARBA00022679"/>
    </source>
</evidence>
<evidence type="ECO:0000256" key="4">
    <source>
        <dbReference type="ARBA" id="ARBA00022490"/>
    </source>
</evidence>
<dbReference type="SUPFAM" id="SSF53335">
    <property type="entry name" value="S-adenosyl-L-methionine-dependent methyltransferases"/>
    <property type="match status" value="1"/>
</dbReference>
<keyword evidence="8 10" id="KW-0819">tRNA processing</keyword>
<dbReference type="Proteomes" id="UP000324585">
    <property type="component" value="Unassembled WGS sequence"/>
</dbReference>
<evidence type="ECO:0000256" key="3">
    <source>
        <dbReference type="ARBA" id="ARBA00009056"/>
    </source>
</evidence>
<comment type="similarity">
    <text evidence="3 10">Belongs to the TRM44 family.</text>
</comment>
<dbReference type="Gene3D" id="3.40.50.150">
    <property type="entry name" value="Vaccinia Virus protein VP39"/>
    <property type="match status" value="1"/>
</dbReference>
<dbReference type="Pfam" id="PF07757">
    <property type="entry name" value="AdoMet_MTase"/>
    <property type="match status" value="1"/>
</dbReference>
<dbReference type="GO" id="GO:0141101">
    <property type="term" value="F:tRNA(Ser) (uridine(44)-2'-O-)-methyltransferase activity"/>
    <property type="evidence" value="ECO:0007669"/>
    <property type="project" value="UniProtKB-EC"/>
</dbReference>
<evidence type="ECO:0000256" key="9">
    <source>
        <dbReference type="ARBA" id="ARBA00047957"/>
    </source>
</evidence>
<proteinExistence type="inferred from homology"/>
<evidence type="ECO:0000313" key="11">
    <source>
        <dbReference type="EMBL" id="KAA8491464.1"/>
    </source>
</evidence>
<comment type="subcellular location">
    <subcellularLocation>
        <location evidence="2 10">Cytoplasm</location>
    </subcellularLocation>
</comment>
<evidence type="ECO:0000313" key="12">
    <source>
        <dbReference type="Proteomes" id="UP000324585"/>
    </source>
</evidence>
<dbReference type="PANTHER" id="PTHR21210:SF0">
    <property type="entry name" value="TRNA (URACIL-O(2)-)-METHYLTRANSFERASE-RELATED"/>
    <property type="match status" value="1"/>
</dbReference>
<evidence type="ECO:0000256" key="1">
    <source>
        <dbReference type="ARBA" id="ARBA00002778"/>
    </source>
</evidence>
<dbReference type="OrthoDB" id="10047021at2759"/>
<keyword evidence="12" id="KW-1185">Reference proteome</keyword>